<comment type="caution">
    <text evidence="1">The sequence shown here is derived from an EMBL/GenBank/DDBJ whole genome shotgun (WGS) entry which is preliminary data.</text>
</comment>
<dbReference type="Proteomes" id="UP001651880">
    <property type="component" value="Unassembled WGS sequence"/>
</dbReference>
<accession>A0ABT1NJH2</accession>
<dbReference type="InterPro" id="IPR008969">
    <property type="entry name" value="CarboxyPept-like_regulatory"/>
</dbReference>
<dbReference type="RefSeq" id="WP_255228255.1">
    <property type="nucleotide sequence ID" value="NZ_JAJEKE010000014.1"/>
</dbReference>
<evidence type="ECO:0000313" key="2">
    <source>
        <dbReference type="Proteomes" id="UP001651880"/>
    </source>
</evidence>
<gene>
    <name evidence="1" type="ORF">LJD61_14420</name>
</gene>
<dbReference type="SUPFAM" id="SSF49464">
    <property type="entry name" value="Carboxypeptidase regulatory domain-like"/>
    <property type="match status" value="1"/>
</dbReference>
<protein>
    <submittedName>
        <fullName evidence="1">Carboxypeptidase regulatory-like domain-containing protein</fullName>
    </submittedName>
</protein>
<organism evidence="1 2">
    <name type="scientific">Lutispora saccharofermentans</name>
    <dbReference type="NCBI Taxonomy" id="3024236"/>
    <lineage>
        <taxon>Bacteria</taxon>
        <taxon>Bacillati</taxon>
        <taxon>Bacillota</taxon>
        <taxon>Clostridia</taxon>
        <taxon>Lutisporales</taxon>
        <taxon>Lutisporaceae</taxon>
        <taxon>Lutispora</taxon>
    </lineage>
</organism>
<evidence type="ECO:0000313" key="1">
    <source>
        <dbReference type="EMBL" id="MCQ1530734.1"/>
    </source>
</evidence>
<dbReference type="EMBL" id="JAJEKE010000014">
    <property type="protein sequence ID" value="MCQ1530734.1"/>
    <property type="molecule type" value="Genomic_DNA"/>
</dbReference>
<reference evidence="1 2" key="1">
    <citation type="submission" date="2021-10" db="EMBL/GenBank/DDBJ databases">
        <title>Lutispora strain m25 sp. nov., a thermophilic, non-spore-forming bacterium isolated from a lab-scale methanogenic bioreactor digesting anaerobic sludge.</title>
        <authorList>
            <person name="El Houari A."/>
            <person name="Mcdonald J."/>
        </authorList>
    </citation>
    <scope>NUCLEOTIDE SEQUENCE [LARGE SCALE GENOMIC DNA]</scope>
    <source>
        <strain evidence="2">m25</strain>
    </source>
</reference>
<keyword evidence="2" id="KW-1185">Reference proteome</keyword>
<name>A0ABT1NJH2_9FIRM</name>
<sequence>MGYRISKYQICPGENEQLELTAKLQREPRSVVHGIVKDCDDKPVKDAVVMLFEISDPCNPCSLKPLIYTFSDECGQFIFGSLIPHKRYLIKVWYDNVKIVPVIIKPSAYQDEHYDNHPEAVPKDNFFEAVES</sequence>
<proteinExistence type="predicted"/>